<feature type="domain" description="Peptidase S8/S53" evidence="10">
    <location>
        <begin position="190"/>
        <end position="469"/>
    </location>
</feature>
<evidence type="ECO:0000259" key="10">
    <source>
        <dbReference type="Pfam" id="PF00082"/>
    </source>
</evidence>
<dbReference type="GO" id="GO:0006508">
    <property type="term" value="P:proteolysis"/>
    <property type="evidence" value="ECO:0007669"/>
    <property type="project" value="UniProtKB-KW"/>
</dbReference>
<dbReference type="PANTHER" id="PTHR43399:SF4">
    <property type="entry name" value="CELL WALL-ASSOCIATED PROTEASE"/>
    <property type="match status" value="1"/>
</dbReference>
<keyword evidence="3 8" id="KW-0378">Hydrolase</keyword>
<feature type="chain" id="PRO_5002038192" description="subtilisin" evidence="9">
    <location>
        <begin position="23"/>
        <end position="678"/>
    </location>
</feature>
<evidence type="ECO:0000256" key="8">
    <source>
        <dbReference type="PROSITE-ProRule" id="PRU01240"/>
    </source>
</evidence>
<dbReference type="InterPro" id="IPR051048">
    <property type="entry name" value="Peptidase_S8/S53_subtilisin"/>
</dbReference>
<keyword evidence="4 8" id="KW-0720">Serine protease</keyword>
<evidence type="ECO:0000256" key="9">
    <source>
        <dbReference type="SAM" id="SignalP"/>
    </source>
</evidence>
<dbReference type="EC" id="3.4.21.62" evidence="6"/>
<evidence type="ECO:0000256" key="2">
    <source>
        <dbReference type="ARBA" id="ARBA00022670"/>
    </source>
</evidence>
<gene>
    <name evidence="12" type="ORF">ACHHYP_09179</name>
</gene>
<evidence type="ECO:0000313" key="11">
    <source>
        <dbReference type="EMBL" id="AIG56185.1"/>
    </source>
</evidence>
<dbReference type="EMBL" id="JNBR01000090">
    <property type="protein sequence ID" value="OQR98069.1"/>
    <property type="molecule type" value="Genomic_DNA"/>
</dbReference>
<name>A0A0A7CNY3_ACHHY</name>
<organism evidence="11">
    <name type="scientific">Achlya hypogyna</name>
    <name type="common">Oomycete</name>
    <name type="synonym">Protoachlya hypogyna</name>
    <dbReference type="NCBI Taxonomy" id="1202772"/>
    <lineage>
        <taxon>Eukaryota</taxon>
        <taxon>Sar</taxon>
        <taxon>Stramenopiles</taxon>
        <taxon>Oomycota</taxon>
        <taxon>Saprolegniomycetes</taxon>
        <taxon>Saprolegniales</taxon>
        <taxon>Achlyaceae</taxon>
        <taxon>Achlya</taxon>
    </lineage>
</organism>
<keyword evidence="13" id="KW-1185">Reference proteome</keyword>
<dbReference type="Gene3D" id="2.80.10.50">
    <property type="match status" value="1"/>
</dbReference>
<sequence length="678" mass="69548">MPAAAWLLRACLFLVLLGAVAATPTPPTGDHRKIDIDVWNDLHAQPTVDAIVEFEGLQKFWADKTEHADLDQPSSNARVRDFLQAVAAEAQANARNILEGKVPHRRRLESAPEVCPGLDDMEIQDLWVANQFKVFALSLCVAEQLSSLPRVRRVRYGYAMAIGGAAADASPAWGVATIGAPAAWAVGLTGQGVVVGSIDSGVRSSHEALAANFRGAYGWYDAVNGSATPLDENGHGTHTMGTLAGGRGVGVAPGATWMACRACSAASCLEADLLECMQFMLCPTDVFGKNADCSKAPRVVSNSWGAGATDLGSYKAAIEAWRRAGIIPVFSNGNTGAGGCSSVQSPADYDNVISVGNVDASGLLSPTSSRGPTKAGVIKPTISAPGSAITSASNKGDGSYATMSGTSMAAPHVAGAIALLLGAHPSYGYDDVLKALTTTATTASLQATTPAVCGAVPATTFPNNLYGYGLLSISNAVAVAPNASTPGPSVANATAAVVTSVPTSANASTVSPVVTTNVPVPSGSMRAPTTAPAPTLPPSMLSGDLNTDVLLVTPRRQVLTVANYALHATSLATATPATGATMTYSPTTQQLVATANGECVDASPLGGGAFVLRTWPCRLSNINQRWVVRDRRIQHGRHRDLCLAVVATTVGVASCDSDASSQALSALPRAAAMEFLSS</sequence>
<evidence type="ECO:0000256" key="7">
    <source>
        <dbReference type="PIRSR" id="PIRSR615500-1"/>
    </source>
</evidence>
<dbReference type="PROSITE" id="PS51892">
    <property type="entry name" value="SUBTILASE"/>
    <property type="match status" value="1"/>
</dbReference>
<evidence type="ECO:0000313" key="12">
    <source>
        <dbReference type="EMBL" id="OQR98069.1"/>
    </source>
</evidence>
<feature type="active site" description="Charge relay system" evidence="7 8">
    <location>
        <position position="407"/>
    </location>
</feature>
<dbReference type="InterPro" id="IPR036852">
    <property type="entry name" value="Peptidase_S8/S53_dom_sf"/>
</dbReference>
<comment type="similarity">
    <text evidence="1 8">Belongs to the peptidase S8 family.</text>
</comment>
<dbReference type="SUPFAM" id="SSF50370">
    <property type="entry name" value="Ricin B-like lectins"/>
    <property type="match status" value="1"/>
</dbReference>
<accession>A0A0A7CNY3</accession>
<evidence type="ECO:0000256" key="5">
    <source>
        <dbReference type="ARBA" id="ARBA00023529"/>
    </source>
</evidence>
<evidence type="ECO:0000256" key="3">
    <source>
        <dbReference type="ARBA" id="ARBA00022801"/>
    </source>
</evidence>
<evidence type="ECO:0000256" key="4">
    <source>
        <dbReference type="ARBA" id="ARBA00022825"/>
    </source>
</evidence>
<keyword evidence="9" id="KW-0732">Signal</keyword>
<dbReference type="PANTHER" id="PTHR43399">
    <property type="entry name" value="SUBTILISIN-RELATED"/>
    <property type="match status" value="1"/>
</dbReference>
<dbReference type="InterPro" id="IPR023828">
    <property type="entry name" value="Peptidase_S8_Ser-AS"/>
</dbReference>
<dbReference type="Gene3D" id="3.40.50.200">
    <property type="entry name" value="Peptidase S8/S53 domain"/>
    <property type="match status" value="1"/>
</dbReference>
<dbReference type="InterPro" id="IPR035992">
    <property type="entry name" value="Ricin_B-like_lectins"/>
</dbReference>
<dbReference type="PRINTS" id="PR00723">
    <property type="entry name" value="SUBTILISIN"/>
</dbReference>
<dbReference type="EMBL" id="KM038724">
    <property type="protein sequence ID" value="AIG56185.1"/>
    <property type="molecule type" value="Genomic_DNA"/>
</dbReference>
<dbReference type="STRING" id="1202772.A0A0A7CNY3"/>
<reference evidence="11 13" key="1">
    <citation type="journal article" date="2014" name="Genome Biol. Evol.">
        <title>The secreted proteins of Achlya hypogyna and Thraustotheca clavata identify the ancestral oomycete secretome and reveal gene acquisitions by horizontal gene transfer.</title>
        <authorList>
            <person name="Misner I."/>
            <person name="Blouin N."/>
            <person name="Leonard G."/>
            <person name="Richards T.A."/>
            <person name="Lane C.E."/>
        </authorList>
    </citation>
    <scope>NUCLEOTIDE SEQUENCE</scope>
    <source>
        <strain evidence="11 13">ATCC 48635</strain>
    </source>
</reference>
<dbReference type="PROSITE" id="PS00138">
    <property type="entry name" value="SUBTILASE_SER"/>
    <property type="match status" value="1"/>
</dbReference>
<comment type="catalytic activity">
    <reaction evidence="5">
        <text>Hydrolysis of proteins with broad specificity for peptide bonds, and a preference for a large uncharged residue in P1. Hydrolyzes peptide amides.</text>
        <dbReference type="EC" id="3.4.21.62"/>
    </reaction>
</comment>
<dbReference type="InterPro" id="IPR015500">
    <property type="entry name" value="Peptidase_S8_subtilisin-rel"/>
</dbReference>
<feature type="active site" description="Charge relay system" evidence="7 8">
    <location>
        <position position="235"/>
    </location>
</feature>
<protein>
    <recommendedName>
        <fullName evidence="6">subtilisin</fullName>
        <ecNumber evidence="6">3.4.21.62</ecNumber>
    </recommendedName>
</protein>
<evidence type="ECO:0000313" key="13">
    <source>
        <dbReference type="Proteomes" id="UP000243579"/>
    </source>
</evidence>
<dbReference type="InterPro" id="IPR000209">
    <property type="entry name" value="Peptidase_S8/S53_dom"/>
</dbReference>
<dbReference type="AlphaFoldDB" id="A0A0A7CNY3"/>
<evidence type="ECO:0000256" key="1">
    <source>
        <dbReference type="ARBA" id="ARBA00011073"/>
    </source>
</evidence>
<dbReference type="OrthoDB" id="206201at2759"/>
<dbReference type="Pfam" id="PF00082">
    <property type="entry name" value="Peptidase_S8"/>
    <property type="match status" value="1"/>
</dbReference>
<evidence type="ECO:0000256" key="6">
    <source>
        <dbReference type="ARBA" id="ARBA00023619"/>
    </source>
</evidence>
<dbReference type="PROSITE" id="PS50231">
    <property type="entry name" value="RICIN_B_LECTIN"/>
    <property type="match status" value="1"/>
</dbReference>
<feature type="active site" description="Charge relay system" evidence="7 8">
    <location>
        <position position="199"/>
    </location>
</feature>
<dbReference type="Proteomes" id="UP000243579">
    <property type="component" value="Unassembled WGS sequence"/>
</dbReference>
<keyword evidence="2 8" id="KW-0645">Protease</keyword>
<dbReference type="GO" id="GO:0004252">
    <property type="term" value="F:serine-type endopeptidase activity"/>
    <property type="evidence" value="ECO:0007669"/>
    <property type="project" value="UniProtKB-UniRule"/>
</dbReference>
<feature type="signal peptide" evidence="9">
    <location>
        <begin position="1"/>
        <end position="22"/>
    </location>
</feature>
<proteinExistence type="inferred from homology"/>
<dbReference type="SUPFAM" id="SSF52743">
    <property type="entry name" value="Subtilisin-like"/>
    <property type="match status" value="1"/>
</dbReference>